<evidence type="ECO:0000313" key="2">
    <source>
        <dbReference type="EMBL" id="SSX05270.1"/>
    </source>
</evidence>
<protein>
    <submittedName>
        <fullName evidence="3">CSON012608 protein</fullName>
    </submittedName>
</protein>
<dbReference type="AlphaFoldDB" id="A0A336M8E1"/>
<dbReference type="EMBL" id="UFQS01000602">
    <property type="protein sequence ID" value="SSX05270.1"/>
    <property type="molecule type" value="Genomic_DNA"/>
</dbReference>
<keyword evidence="1" id="KW-0732">Signal</keyword>
<evidence type="ECO:0000313" key="3">
    <source>
        <dbReference type="EMBL" id="SSX25631.1"/>
    </source>
</evidence>
<proteinExistence type="predicted"/>
<sequence length="178" mass="19890">MKAKLVLLFCILALFEISLCAPPPCPAKTVPSTNNYALITKAYKGEHLKDGEDKYYSQPQSAYLEQLGKGHYVPVPHQKPQEYFSVPKGTVIVVPYKPENQTKPQDYLPKPQPCHQVVSSHHQYPPAFSYPIQLGNKKNEENKATLQAPIAATTPYSRAPVIADTENIRENKKINGMS</sequence>
<gene>
    <name evidence="3" type="primary">CSON012608</name>
</gene>
<dbReference type="EMBL" id="UFQT01000602">
    <property type="protein sequence ID" value="SSX25631.1"/>
    <property type="molecule type" value="Genomic_DNA"/>
</dbReference>
<feature type="signal peptide" evidence="1">
    <location>
        <begin position="1"/>
        <end position="20"/>
    </location>
</feature>
<evidence type="ECO:0000256" key="1">
    <source>
        <dbReference type="SAM" id="SignalP"/>
    </source>
</evidence>
<organism evidence="3">
    <name type="scientific">Culicoides sonorensis</name>
    <name type="common">Biting midge</name>
    <dbReference type="NCBI Taxonomy" id="179676"/>
    <lineage>
        <taxon>Eukaryota</taxon>
        <taxon>Metazoa</taxon>
        <taxon>Ecdysozoa</taxon>
        <taxon>Arthropoda</taxon>
        <taxon>Hexapoda</taxon>
        <taxon>Insecta</taxon>
        <taxon>Pterygota</taxon>
        <taxon>Neoptera</taxon>
        <taxon>Endopterygota</taxon>
        <taxon>Diptera</taxon>
        <taxon>Nematocera</taxon>
        <taxon>Chironomoidea</taxon>
        <taxon>Ceratopogonidae</taxon>
        <taxon>Ceratopogoninae</taxon>
        <taxon>Culicoides</taxon>
        <taxon>Monoculicoides</taxon>
    </lineage>
</organism>
<feature type="chain" id="PRO_5036062317" evidence="1">
    <location>
        <begin position="21"/>
        <end position="178"/>
    </location>
</feature>
<dbReference type="VEuPathDB" id="VectorBase:CSON012608"/>
<reference evidence="3" key="2">
    <citation type="submission" date="2018-07" db="EMBL/GenBank/DDBJ databases">
        <authorList>
            <person name="Quirk P.G."/>
            <person name="Krulwich T.A."/>
        </authorList>
    </citation>
    <scope>NUCLEOTIDE SEQUENCE</scope>
</reference>
<accession>A0A336M8E1</accession>
<reference evidence="2" key="1">
    <citation type="submission" date="2018-04" db="EMBL/GenBank/DDBJ databases">
        <authorList>
            <person name="Go L.Y."/>
            <person name="Mitchell J.A."/>
        </authorList>
    </citation>
    <scope>NUCLEOTIDE SEQUENCE</scope>
    <source>
        <tissue evidence="2">Whole organism</tissue>
    </source>
</reference>
<name>A0A336M8E1_CULSO</name>